<evidence type="ECO:0000256" key="6">
    <source>
        <dbReference type="ARBA" id="ARBA00022692"/>
    </source>
</evidence>
<evidence type="ECO:0000256" key="15">
    <source>
        <dbReference type="SAM" id="MobiDB-lite"/>
    </source>
</evidence>
<name>A0A2Z5ZGF1_9PROT</name>
<evidence type="ECO:0000256" key="1">
    <source>
        <dbReference type="ARBA" id="ARBA00004571"/>
    </source>
</evidence>
<keyword evidence="9" id="KW-0406">Ion transport</keyword>
<protein>
    <submittedName>
        <fullName evidence="19">TonB-dependent receptor</fullName>
    </submittedName>
</protein>
<evidence type="ECO:0000256" key="5">
    <source>
        <dbReference type="ARBA" id="ARBA00022496"/>
    </source>
</evidence>
<evidence type="ECO:0000256" key="3">
    <source>
        <dbReference type="ARBA" id="ARBA00022448"/>
    </source>
</evidence>
<keyword evidence="8" id="KW-0408">Iron</keyword>
<feature type="signal peptide" evidence="17">
    <location>
        <begin position="1"/>
        <end position="27"/>
    </location>
</feature>
<evidence type="ECO:0000259" key="18">
    <source>
        <dbReference type="Pfam" id="PF07715"/>
    </source>
</evidence>
<accession>A0A2Z5ZGF1</accession>
<feature type="region of interest" description="Disordered" evidence="15">
    <location>
        <begin position="31"/>
        <end position="57"/>
    </location>
</feature>
<dbReference type="InterPro" id="IPR036942">
    <property type="entry name" value="Beta-barrel_TonB_sf"/>
</dbReference>
<evidence type="ECO:0000256" key="7">
    <source>
        <dbReference type="ARBA" id="ARBA00022729"/>
    </source>
</evidence>
<dbReference type="Gene3D" id="2.40.170.20">
    <property type="entry name" value="TonB-dependent receptor, beta-barrel domain"/>
    <property type="match status" value="1"/>
</dbReference>
<dbReference type="InterPro" id="IPR039426">
    <property type="entry name" value="TonB-dep_rcpt-like"/>
</dbReference>
<dbReference type="AlphaFoldDB" id="A0A2Z5ZGF1"/>
<evidence type="ECO:0000256" key="16">
    <source>
        <dbReference type="SAM" id="Phobius"/>
    </source>
</evidence>
<dbReference type="GO" id="GO:0015891">
    <property type="term" value="P:siderophore transport"/>
    <property type="evidence" value="ECO:0007669"/>
    <property type="project" value="UniProtKB-ARBA"/>
</dbReference>
<evidence type="ECO:0000256" key="17">
    <source>
        <dbReference type="SAM" id="SignalP"/>
    </source>
</evidence>
<dbReference type="SUPFAM" id="SSF56935">
    <property type="entry name" value="Porins"/>
    <property type="match status" value="1"/>
</dbReference>
<organism evidence="19 20">
    <name type="scientific">Acetobacter orientalis</name>
    <dbReference type="NCBI Taxonomy" id="146474"/>
    <lineage>
        <taxon>Bacteria</taxon>
        <taxon>Pseudomonadati</taxon>
        <taxon>Pseudomonadota</taxon>
        <taxon>Alphaproteobacteria</taxon>
        <taxon>Acetobacterales</taxon>
        <taxon>Acetobacteraceae</taxon>
        <taxon>Acetobacter</taxon>
    </lineage>
</organism>
<dbReference type="FunFam" id="2.170.130.10:FF:000001">
    <property type="entry name" value="Catecholate siderophore TonB-dependent receptor"/>
    <property type="match status" value="1"/>
</dbReference>
<keyword evidence="10" id="KW-0798">TonB box</keyword>
<dbReference type="PROSITE" id="PS52016">
    <property type="entry name" value="TONB_DEPENDENT_REC_3"/>
    <property type="match status" value="1"/>
</dbReference>
<comment type="similarity">
    <text evidence="2 14">Belongs to the TonB-dependent receptor family.</text>
</comment>
<feature type="domain" description="TonB-dependent receptor plug" evidence="18">
    <location>
        <begin position="79"/>
        <end position="185"/>
    </location>
</feature>
<dbReference type="GO" id="GO:0015344">
    <property type="term" value="F:siderophore uptake transmembrane transporter activity"/>
    <property type="evidence" value="ECO:0007669"/>
    <property type="project" value="TreeGrafter"/>
</dbReference>
<proteinExistence type="inferred from homology"/>
<evidence type="ECO:0000256" key="2">
    <source>
        <dbReference type="ARBA" id="ARBA00009810"/>
    </source>
</evidence>
<dbReference type="GO" id="GO:0009279">
    <property type="term" value="C:cell outer membrane"/>
    <property type="evidence" value="ECO:0007669"/>
    <property type="project" value="UniProtKB-SubCell"/>
</dbReference>
<keyword evidence="6 14" id="KW-0812">Transmembrane</keyword>
<dbReference type="InterPro" id="IPR012910">
    <property type="entry name" value="Plug_dom"/>
</dbReference>
<evidence type="ECO:0000256" key="14">
    <source>
        <dbReference type="PROSITE-ProRule" id="PRU01360"/>
    </source>
</evidence>
<keyword evidence="3 14" id="KW-0813">Transport</keyword>
<evidence type="ECO:0000313" key="19">
    <source>
        <dbReference type="EMBL" id="BBC79782.1"/>
    </source>
</evidence>
<dbReference type="PANTHER" id="PTHR32552:SF68">
    <property type="entry name" value="FERRICHROME OUTER MEMBRANE TRANSPORTER_PHAGE RECEPTOR"/>
    <property type="match status" value="1"/>
</dbReference>
<dbReference type="KEGG" id="aot:AcetOri_orf02153"/>
<keyword evidence="7 17" id="KW-0732">Signal</keyword>
<keyword evidence="11 14" id="KW-0472">Membrane</keyword>
<dbReference type="Gene3D" id="2.170.130.10">
    <property type="entry name" value="TonB-dependent receptor, plug domain"/>
    <property type="match status" value="1"/>
</dbReference>
<keyword evidence="13 14" id="KW-0998">Cell outer membrane</keyword>
<evidence type="ECO:0000256" key="4">
    <source>
        <dbReference type="ARBA" id="ARBA00022452"/>
    </source>
</evidence>
<feature type="chain" id="PRO_5016358802" evidence="17">
    <location>
        <begin position="28"/>
        <end position="346"/>
    </location>
</feature>
<evidence type="ECO:0000313" key="20">
    <source>
        <dbReference type="Proteomes" id="UP000270034"/>
    </source>
</evidence>
<evidence type="ECO:0000256" key="10">
    <source>
        <dbReference type="ARBA" id="ARBA00023077"/>
    </source>
</evidence>
<dbReference type="Pfam" id="PF07715">
    <property type="entry name" value="Plug"/>
    <property type="match status" value="1"/>
</dbReference>
<dbReference type="EMBL" id="AP018515">
    <property type="protein sequence ID" value="BBC79782.1"/>
    <property type="molecule type" value="Genomic_DNA"/>
</dbReference>
<dbReference type="PANTHER" id="PTHR32552">
    <property type="entry name" value="FERRICHROME IRON RECEPTOR-RELATED"/>
    <property type="match status" value="1"/>
</dbReference>
<keyword evidence="12 19" id="KW-0675">Receptor</keyword>
<evidence type="ECO:0000256" key="8">
    <source>
        <dbReference type="ARBA" id="ARBA00023004"/>
    </source>
</evidence>
<dbReference type="Proteomes" id="UP000270034">
    <property type="component" value="Chromosome"/>
</dbReference>
<keyword evidence="5" id="KW-0410">Iron transport</keyword>
<gene>
    <name evidence="19" type="ORF">AcetOrient_orf02153</name>
</gene>
<keyword evidence="4 14" id="KW-1134">Transmembrane beta strand</keyword>
<keyword evidence="16" id="KW-1133">Transmembrane helix</keyword>
<dbReference type="InterPro" id="IPR037066">
    <property type="entry name" value="Plug_dom_sf"/>
</dbReference>
<evidence type="ECO:0000256" key="13">
    <source>
        <dbReference type="ARBA" id="ARBA00023237"/>
    </source>
</evidence>
<reference evidence="19 20" key="1">
    <citation type="submission" date="2018-02" db="EMBL/GenBank/DDBJ databases">
        <title>Acetobacter orientalis genome.</title>
        <authorList>
            <person name="Nakashima N."/>
            <person name="Tamura T."/>
        </authorList>
    </citation>
    <scope>NUCLEOTIDE SEQUENCE [LARGE SCALE GENOMIC DNA]</scope>
    <source>
        <strain evidence="19 20">FAN1</strain>
    </source>
</reference>
<evidence type="ECO:0000256" key="11">
    <source>
        <dbReference type="ARBA" id="ARBA00023136"/>
    </source>
</evidence>
<sequence>MISVRSVKSVLPVFLLASAAVTSGAAAQTLSVAENTPDTENEPSKKQTSKASSKPEIVVVTATGRSSASASTKTRTPIIESPQTITIVNREEIELRASPSVADALAYVAGVQAQPQGVDSRVDEVSVRGFGAGGFSSNNNFVDGLRLPSGGQWTRTSFDPFALQQIEVLKGPSGALYGQTAPGGVVNLVTKRPTAKSEGEFFIQGSGFTNLDNGQGQASGDVSGKLNKSGTVLGRVVALAKYGGTQVNSVNTGRYYFSPSLTWHITPKQPGRSWRSTSATKGGLRSSFCLPQAHFMRLMAAISKMMPILANQNGIRLTVTKPLSGLLLSTALINTLVCAIIPATLT</sequence>
<evidence type="ECO:0000256" key="12">
    <source>
        <dbReference type="ARBA" id="ARBA00023170"/>
    </source>
</evidence>
<comment type="subcellular location">
    <subcellularLocation>
        <location evidence="1 14">Cell outer membrane</location>
        <topology evidence="1 14">Multi-pass membrane protein</topology>
    </subcellularLocation>
</comment>
<feature type="transmembrane region" description="Helical" evidence="16">
    <location>
        <begin position="323"/>
        <end position="345"/>
    </location>
</feature>
<evidence type="ECO:0000256" key="9">
    <source>
        <dbReference type="ARBA" id="ARBA00023065"/>
    </source>
</evidence>